<dbReference type="EMBL" id="SOQW01000001">
    <property type="protein sequence ID" value="TDX95650.1"/>
    <property type="molecule type" value="Genomic_DNA"/>
</dbReference>
<protein>
    <recommendedName>
        <fullName evidence="2">SecDF P1 head subdomain domain-containing protein</fullName>
    </recommendedName>
</protein>
<name>A0ABY2G0U5_9FLAO</name>
<comment type="caution">
    <text evidence="3">The sequence shown here is derived from an EMBL/GenBank/DDBJ whole genome shotgun (WGS) entry which is preliminary data.</text>
</comment>
<keyword evidence="4" id="KW-1185">Reference proteome</keyword>
<feature type="transmembrane region" description="Helical" evidence="1">
    <location>
        <begin position="15"/>
        <end position="32"/>
    </location>
</feature>
<sequence>MIKMLLIDKTFTQNFMKYTLLIVGIFISNILFSQNTSEIVDVIPDGEIKEEQNIEAQKYIAEYLNNFFSKKHERINGFYLVIEQKKQNNRNTLEIENIPFLTSKDIKDIMLIKNGDKYPTVSFQFNNTGTSKLQKVTSKNFGNGIAIIIDKEIITMSMISSDIQDGKFEYNSVLPYSETEILIKKLK</sequence>
<dbReference type="InterPro" id="IPR054384">
    <property type="entry name" value="SecDF_P1_head"/>
</dbReference>
<organism evidence="3 4">
    <name type="scientific">Chryseobacterium daecheongense</name>
    <dbReference type="NCBI Taxonomy" id="192389"/>
    <lineage>
        <taxon>Bacteria</taxon>
        <taxon>Pseudomonadati</taxon>
        <taxon>Bacteroidota</taxon>
        <taxon>Flavobacteriia</taxon>
        <taxon>Flavobacteriales</taxon>
        <taxon>Weeksellaceae</taxon>
        <taxon>Chryseobacterium group</taxon>
        <taxon>Chryseobacterium</taxon>
    </lineage>
</organism>
<dbReference type="Proteomes" id="UP000295709">
    <property type="component" value="Unassembled WGS sequence"/>
</dbReference>
<reference evidence="3 4" key="1">
    <citation type="submission" date="2019-03" db="EMBL/GenBank/DDBJ databases">
        <title>Genomic Encyclopedia of Archaeal and Bacterial Type Strains, Phase II (KMG-II): from individual species to whole genera.</title>
        <authorList>
            <person name="Goeker M."/>
        </authorList>
    </citation>
    <scope>NUCLEOTIDE SEQUENCE [LARGE SCALE GENOMIC DNA]</scope>
    <source>
        <strain evidence="3 4">DSM 15235</strain>
    </source>
</reference>
<feature type="domain" description="SecDF P1 head subdomain" evidence="2">
    <location>
        <begin position="88"/>
        <end position="171"/>
    </location>
</feature>
<accession>A0ABY2G0U5</accession>
<evidence type="ECO:0000313" key="3">
    <source>
        <dbReference type="EMBL" id="TDX95650.1"/>
    </source>
</evidence>
<evidence type="ECO:0000313" key="4">
    <source>
        <dbReference type="Proteomes" id="UP000295709"/>
    </source>
</evidence>
<keyword evidence="1" id="KW-1133">Transmembrane helix</keyword>
<dbReference type="Pfam" id="PF22599">
    <property type="entry name" value="SecDF_P1_head"/>
    <property type="match status" value="1"/>
</dbReference>
<evidence type="ECO:0000256" key="1">
    <source>
        <dbReference type="SAM" id="Phobius"/>
    </source>
</evidence>
<keyword evidence="1" id="KW-0812">Transmembrane</keyword>
<dbReference type="RefSeq" id="WP_134197392.1">
    <property type="nucleotide sequence ID" value="NZ_RJTX01000001.1"/>
</dbReference>
<dbReference type="Gene3D" id="3.30.1360.200">
    <property type="match status" value="1"/>
</dbReference>
<evidence type="ECO:0000259" key="2">
    <source>
        <dbReference type="Pfam" id="PF22599"/>
    </source>
</evidence>
<keyword evidence="1" id="KW-0472">Membrane</keyword>
<gene>
    <name evidence="3" type="ORF">BCF50_1433</name>
</gene>
<proteinExistence type="predicted"/>